<comment type="caution">
    <text evidence="3">The sequence shown here is derived from an EMBL/GenBank/DDBJ whole genome shotgun (WGS) entry which is preliminary data.</text>
</comment>
<accession>A0AA88R7M9</accession>
<dbReference type="SUPFAM" id="SSF48371">
    <property type="entry name" value="ARM repeat"/>
    <property type="match status" value="1"/>
</dbReference>
<dbReference type="InterPro" id="IPR011989">
    <property type="entry name" value="ARM-like"/>
</dbReference>
<dbReference type="GO" id="GO:0005881">
    <property type="term" value="C:cytoplasmic microtubule"/>
    <property type="evidence" value="ECO:0007669"/>
    <property type="project" value="TreeGrafter"/>
</dbReference>
<dbReference type="Pfam" id="PF12348">
    <property type="entry name" value="CLASP_N"/>
    <property type="match status" value="1"/>
</dbReference>
<dbReference type="PANTHER" id="PTHR21567">
    <property type="entry name" value="CLASP"/>
    <property type="match status" value="1"/>
</dbReference>
<dbReference type="Gene3D" id="1.25.10.10">
    <property type="entry name" value="Leucine-rich Repeat Variant"/>
    <property type="match status" value="1"/>
</dbReference>
<dbReference type="InterPro" id="IPR034085">
    <property type="entry name" value="TOG"/>
</dbReference>
<dbReference type="SMART" id="SM01349">
    <property type="entry name" value="TOG"/>
    <property type="match status" value="1"/>
</dbReference>
<evidence type="ECO:0000259" key="2">
    <source>
        <dbReference type="SMART" id="SM01349"/>
    </source>
</evidence>
<gene>
    <name evidence="3" type="ORF">RJ640_024217</name>
</gene>
<sequence>MSAKALKDLNVLPESERKIESSSKGSFAKPHIHADENIQERERKSADSLVKTPINGNDTVTSVVEVGNSEVEYIESENLNDVEDVDQSFEMLVAGLESKDWVLLCETLNNVRRLCLFHKEKMEDILGNVISLVGKSLKNPRSAVCKTAIMTCTDIFKTYGDHIVDSLDPLLVQLLLKSSQDKRFVCEAAERALIAMTTWVSPNLLLPKLQPYFKNRNPRIRAKASMCFSRSVPRLGVQGIITYGIDKLIRIAASQLSDQLPESREAARTLLLELQTVYDKSHDPTPTTVAEEPEMNSWEQFCQINLSPLSAQAVLRVTNISREGLVMGS</sequence>
<feature type="region of interest" description="Disordered" evidence="1">
    <location>
        <begin position="1"/>
        <end position="51"/>
    </location>
</feature>
<feature type="compositionally biased region" description="Basic and acidic residues" evidence="1">
    <location>
        <begin position="32"/>
        <end position="46"/>
    </location>
</feature>
<evidence type="ECO:0000256" key="1">
    <source>
        <dbReference type="SAM" id="MobiDB-lite"/>
    </source>
</evidence>
<dbReference type="InterPro" id="IPR024395">
    <property type="entry name" value="CLASP_N_dom"/>
</dbReference>
<evidence type="ECO:0000313" key="3">
    <source>
        <dbReference type="EMBL" id="KAK2984003.1"/>
    </source>
</evidence>
<protein>
    <recommendedName>
        <fullName evidence="2">TOG domain-containing protein</fullName>
    </recommendedName>
</protein>
<feature type="domain" description="TOG" evidence="2">
    <location>
        <begin position="78"/>
        <end position="305"/>
    </location>
</feature>
<proteinExistence type="predicted"/>
<reference evidence="3" key="1">
    <citation type="submission" date="2022-12" db="EMBL/GenBank/DDBJ databases">
        <title>Draft genome assemblies for two species of Escallonia (Escalloniales).</title>
        <authorList>
            <person name="Chanderbali A."/>
            <person name="Dervinis C."/>
            <person name="Anghel I."/>
            <person name="Soltis D."/>
            <person name="Soltis P."/>
            <person name="Zapata F."/>
        </authorList>
    </citation>
    <scope>NUCLEOTIDE SEQUENCE</scope>
    <source>
        <strain evidence="3">UCBG92.1500</strain>
        <tissue evidence="3">Leaf</tissue>
    </source>
</reference>
<dbReference type="PANTHER" id="PTHR21567:SF62">
    <property type="entry name" value="ARM REPEAT SUPERFAMILY PROTEIN"/>
    <property type="match status" value="1"/>
</dbReference>
<name>A0AA88R7M9_9ASTE</name>
<dbReference type="GO" id="GO:0000226">
    <property type="term" value="P:microtubule cytoskeleton organization"/>
    <property type="evidence" value="ECO:0007669"/>
    <property type="project" value="TreeGrafter"/>
</dbReference>
<dbReference type="InterPro" id="IPR016024">
    <property type="entry name" value="ARM-type_fold"/>
</dbReference>
<organism evidence="3 4">
    <name type="scientific">Escallonia rubra</name>
    <dbReference type="NCBI Taxonomy" id="112253"/>
    <lineage>
        <taxon>Eukaryota</taxon>
        <taxon>Viridiplantae</taxon>
        <taxon>Streptophyta</taxon>
        <taxon>Embryophyta</taxon>
        <taxon>Tracheophyta</taxon>
        <taxon>Spermatophyta</taxon>
        <taxon>Magnoliopsida</taxon>
        <taxon>eudicotyledons</taxon>
        <taxon>Gunneridae</taxon>
        <taxon>Pentapetalae</taxon>
        <taxon>asterids</taxon>
        <taxon>campanulids</taxon>
        <taxon>Escalloniales</taxon>
        <taxon>Escalloniaceae</taxon>
        <taxon>Escallonia</taxon>
    </lineage>
</organism>
<dbReference type="Proteomes" id="UP001187471">
    <property type="component" value="Unassembled WGS sequence"/>
</dbReference>
<keyword evidence="4" id="KW-1185">Reference proteome</keyword>
<dbReference type="EMBL" id="JAVXUO010001277">
    <property type="protein sequence ID" value="KAK2984003.1"/>
    <property type="molecule type" value="Genomic_DNA"/>
</dbReference>
<dbReference type="AlphaFoldDB" id="A0AA88R7M9"/>
<evidence type="ECO:0000313" key="4">
    <source>
        <dbReference type="Proteomes" id="UP001187471"/>
    </source>
</evidence>
<dbReference type="GO" id="GO:0008017">
    <property type="term" value="F:microtubule binding"/>
    <property type="evidence" value="ECO:0007669"/>
    <property type="project" value="TreeGrafter"/>
</dbReference>